<dbReference type="PANTHER" id="PTHR21625:SF1">
    <property type="entry name" value="DYNEIN REGULATORY COMPLEX PROTEIN 1"/>
    <property type="match status" value="1"/>
</dbReference>
<evidence type="ECO:0000313" key="14">
    <source>
        <dbReference type="EMBL" id="KAK0133211.1"/>
    </source>
</evidence>
<comment type="caution">
    <text evidence="14">The sequence shown here is derived from an EMBL/GenBank/DDBJ whole genome shotgun (WGS) entry which is preliminary data.</text>
</comment>
<comment type="similarity">
    <text evidence="2">Belongs to the DRC1 family.</text>
</comment>
<keyword evidence="7" id="KW-0966">Cell projection</keyword>
<evidence type="ECO:0000256" key="2">
    <source>
        <dbReference type="ARBA" id="ARBA00009688"/>
    </source>
</evidence>
<feature type="compositionally biased region" description="Basic and acidic residues" evidence="11">
    <location>
        <begin position="41"/>
        <end position="51"/>
    </location>
</feature>
<name>A0AA47M412_MERPO</name>
<dbReference type="GO" id="GO:0005858">
    <property type="term" value="C:axonemal dynein complex"/>
    <property type="evidence" value="ECO:0007669"/>
    <property type="project" value="InterPro"/>
</dbReference>
<feature type="region of interest" description="Disordered" evidence="11">
    <location>
        <begin position="437"/>
        <end position="456"/>
    </location>
</feature>
<evidence type="ECO:0000256" key="4">
    <source>
        <dbReference type="ARBA" id="ARBA00022846"/>
    </source>
</evidence>
<dbReference type="Proteomes" id="UP001174136">
    <property type="component" value="Unassembled WGS sequence"/>
</dbReference>
<feature type="region of interest" description="Disordered" evidence="11">
    <location>
        <begin position="1"/>
        <end position="76"/>
    </location>
</feature>
<accession>A0AA47M412</accession>
<dbReference type="GO" id="GO:0003352">
    <property type="term" value="P:regulation of cilium movement"/>
    <property type="evidence" value="ECO:0007669"/>
    <property type="project" value="TreeGrafter"/>
</dbReference>
<evidence type="ECO:0000259" key="12">
    <source>
        <dbReference type="Pfam" id="PF14772"/>
    </source>
</evidence>
<gene>
    <name evidence="14" type="primary">drc1</name>
    <name evidence="14" type="ORF">N1851_031414</name>
</gene>
<evidence type="ECO:0000256" key="11">
    <source>
        <dbReference type="SAM" id="MobiDB-lite"/>
    </source>
</evidence>
<proteinExistence type="inferred from homology"/>
<evidence type="ECO:0000259" key="13">
    <source>
        <dbReference type="Pfam" id="PF14775"/>
    </source>
</evidence>
<organism evidence="14 15">
    <name type="scientific">Merluccius polli</name>
    <name type="common">Benguela hake</name>
    <name type="synonym">Merluccius cadenati</name>
    <dbReference type="NCBI Taxonomy" id="89951"/>
    <lineage>
        <taxon>Eukaryota</taxon>
        <taxon>Metazoa</taxon>
        <taxon>Chordata</taxon>
        <taxon>Craniata</taxon>
        <taxon>Vertebrata</taxon>
        <taxon>Euteleostomi</taxon>
        <taxon>Actinopterygii</taxon>
        <taxon>Neopterygii</taxon>
        <taxon>Teleostei</taxon>
        <taxon>Neoteleostei</taxon>
        <taxon>Acanthomorphata</taxon>
        <taxon>Zeiogadaria</taxon>
        <taxon>Gadariae</taxon>
        <taxon>Gadiformes</taxon>
        <taxon>Gadoidei</taxon>
        <taxon>Merlucciidae</taxon>
        <taxon>Merluccius</taxon>
    </lineage>
</organism>
<evidence type="ECO:0000256" key="10">
    <source>
        <dbReference type="SAM" id="Coils"/>
    </source>
</evidence>
<feature type="compositionally biased region" description="Acidic residues" evidence="11">
    <location>
        <begin position="1"/>
        <end position="17"/>
    </location>
</feature>
<keyword evidence="6" id="KW-0969">Cilium</keyword>
<dbReference type="AlphaFoldDB" id="A0AA47M412"/>
<keyword evidence="5 10" id="KW-0175">Coiled coil</keyword>
<protein>
    <recommendedName>
        <fullName evidence="3">Dynein regulatory complex protein 1</fullName>
    </recommendedName>
    <alternativeName>
        <fullName evidence="8">Coiled-coil domain-containing protein 164</fullName>
    </alternativeName>
</protein>
<feature type="coiled-coil region" evidence="10">
    <location>
        <begin position="162"/>
        <end position="218"/>
    </location>
</feature>
<evidence type="ECO:0000313" key="15">
    <source>
        <dbReference type="Proteomes" id="UP001174136"/>
    </source>
</evidence>
<keyword evidence="4" id="KW-0282">Flagellum</keyword>
<evidence type="ECO:0000256" key="8">
    <source>
        <dbReference type="ARBA" id="ARBA00031554"/>
    </source>
</evidence>
<dbReference type="InterPro" id="IPR029440">
    <property type="entry name" value="DRC1_C"/>
</dbReference>
<feature type="domain" description="Dynein regulatory complex protein 1 C-terminal" evidence="13">
    <location>
        <begin position="630"/>
        <end position="689"/>
    </location>
</feature>
<dbReference type="EMBL" id="JAOPHQ010006006">
    <property type="protein sequence ID" value="KAK0133211.1"/>
    <property type="molecule type" value="Genomic_DNA"/>
</dbReference>
<comment type="function">
    <text evidence="9">Component of the nexin-dynein regulatory complex (N-DRC) a key regulator of ciliary/flagellar motility which maintains the alignment and integrity of the distal axoneme and regulates microtubule sliding in motile axonemes. Plays a critical role in the assembly of N-DRC and also stabilizes the assembly of multiple inner dynein arms and radial spokes. Coassembles with CCDC65/DRC2 to form a central scaffold needed for assembly of the N-DRC and its attachment to the outer doublet microtubules.</text>
</comment>
<evidence type="ECO:0000256" key="5">
    <source>
        <dbReference type="ARBA" id="ARBA00023054"/>
    </source>
</evidence>
<evidence type="ECO:0000256" key="1">
    <source>
        <dbReference type="ARBA" id="ARBA00004611"/>
    </source>
</evidence>
<feature type="domain" description="Dynein regulatory complex protein 1/2 N-terminal" evidence="12">
    <location>
        <begin position="93"/>
        <end position="194"/>
    </location>
</feature>
<evidence type="ECO:0000256" key="6">
    <source>
        <dbReference type="ARBA" id="ARBA00023069"/>
    </source>
</evidence>
<dbReference type="InterPro" id="IPR039505">
    <property type="entry name" value="DRC1/2_N"/>
</dbReference>
<comment type="subcellular location">
    <subcellularLocation>
        <location evidence="1">Cytoplasm</location>
        <location evidence="1">Cytoskeleton</location>
        <location evidence="1">Flagellum axoneme</location>
    </subcellularLocation>
</comment>
<dbReference type="PANTHER" id="PTHR21625">
    <property type="entry name" value="NYD-SP28 PROTEIN"/>
    <property type="match status" value="1"/>
</dbReference>
<dbReference type="GO" id="GO:0060285">
    <property type="term" value="P:cilium-dependent cell motility"/>
    <property type="evidence" value="ECO:0007669"/>
    <property type="project" value="TreeGrafter"/>
</dbReference>
<evidence type="ECO:0000256" key="3">
    <source>
        <dbReference type="ARBA" id="ARBA00013815"/>
    </source>
</evidence>
<dbReference type="GO" id="GO:0070286">
    <property type="term" value="P:axonemal dynein complex assembly"/>
    <property type="evidence" value="ECO:0007669"/>
    <property type="project" value="InterPro"/>
</dbReference>
<sequence length="710" mass="81118">MSEAAEEEQEEQEEQEEAAGPSVESLLPQERMAARRLRIAAHNEAKAREERGEESEKEVKEEKRSSQQQVELSEGRVTNLLSDGTKLITNLQVAADAKESRRRTDLRAARRLQVQKLESEARSSMQRFEEITGGWSQAKAKVIPQDLHEALGSQQQLCAQLLEDKNTLINDLQQELKGQDDRYVKELKRQAEEVDLMIERMEEQVKSLLRTNREELKHIEKAYEDERKVLLTGNKHKWEQLMTERSTKELESVIQRRRMVEEYEDMLQQLRLAEIEDYNVIKDQLETDVQMAQQWKQQQKATAQLNQDKQEFNIHVLTHREKDSAIIQSKLKRKITRLQDVLNGLKVKCVQQTKQSATESRNQSDDYTRNMQQYRHMQKKMRHFAAFDAERLAAVWQMNEAEVRELAERVLDIDRLLYEQQLGLAWERPPMPPYKLLRSSPQGPATADASVGPSSSMAGAGAESMMAYSEAYSGRASFGSESSAGYTAKGERGKVSAKTVKKLLQLLCDEAGFLIESKLLTLLTPLDKDNQSLIKLDSIFCALGIESKVDVYRLAEFFSNYQHQQTQQADAEESRANSTASVTSDLLHPNNVLAALKAFTAQYRRPRERSAPQHHSSIITAGHDGPNQAAFWESLANVLPESKLKTWTALESALEKYHTVLTERSQLFTETQALKHQNAELRTLLHQSLNSKVNSELEVPPTHLMKMAPK</sequence>
<evidence type="ECO:0000256" key="9">
    <source>
        <dbReference type="ARBA" id="ARBA00046115"/>
    </source>
</evidence>
<evidence type="ECO:0000256" key="7">
    <source>
        <dbReference type="ARBA" id="ARBA00023273"/>
    </source>
</evidence>
<reference evidence="14" key="1">
    <citation type="journal article" date="2023" name="Front. Mar. Sci.">
        <title>A new Merluccius polli reference genome to investigate the effects of global change in West African waters.</title>
        <authorList>
            <person name="Mateo J.L."/>
            <person name="Blanco-Fernandez C."/>
            <person name="Garcia-Vazquez E."/>
            <person name="Machado-Schiaffino G."/>
        </authorList>
    </citation>
    <scope>NUCLEOTIDE SEQUENCE</scope>
    <source>
        <strain evidence="14">C29</strain>
        <tissue evidence="14">Fin</tissue>
    </source>
</reference>
<keyword evidence="15" id="KW-1185">Reference proteome</keyword>
<dbReference type="Pfam" id="PF14775">
    <property type="entry name" value="NYD-SP28_assoc"/>
    <property type="match status" value="1"/>
</dbReference>
<dbReference type="InterPro" id="IPR039750">
    <property type="entry name" value="DRC1/DRC2"/>
</dbReference>
<dbReference type="Pfam" id="PF14772">
    <property type="entry name" value="NYD-SP28"/>
    <property type="match status" value="1"/>
</dbReference>